<feature type="domain" description="Histidine kinase/HSP90-like ATPase" evidence="2">
    <location>
        <begin position="15"/>
        <end position="129"/>
    </location>
</feature>
<sequence>MEAEQGARVLSQPFDRDSLVALRATVAAHADGMGLRADRLTDLVLAAHELATNAVRHGGGAGRLRMWVEDGELVCEVADSGDGFAFEPDDMRVYPPLGATGGRGLWIVARLATRFDVTTGADGTVARFSLPLT</sequence>
<evidence type="ECO:0000313" key="3">
    <source>
        <dbReference type="EMBL" id="GIJ52012.1"/>
    </source>
</evidence>
<dbReference type="GO" id="GO:0004674">
    <property type="term" value="F:protein serine/threonine kinase activity"/>
    <property type="evidence" value="ECO:0007669"/>
    <property type="project" value="UniProtKB-KW"/>
</dbReference>
<keyword evidence="1" id="KW-0418">Kinase</keyword>
<dbReference type="PANTHER" id="PTHR35526:SF3">
    <property type="entry name" value="ANTI-SIGMA-F FACTOR RSBW"/>
    <property type="match status" value="1"/>
</dbReference>
<reference evidence="3" key="1">
    <citation type="submission" date="2021-01" db="EMBL/GenBank/DDBJ databases">
        <title>Whole genome shotgun sequence of Virgisporangium aliadipatigenens NBRC 105644.</title>
        <authorList>
            <person name="Komaki H."/>
            <person name="Tamura T."/>
        </authorList>
    </citation>
    <scope>NUCLEOTIDE SEQUENCE</scope>
    <source>
        <strain evidence="3">NBRC 105644</strain>
    </source>
</reference>
<keyword evidence="1" id="KW-0808">Transferase</keyword>
<dbReference type="Pfam" id="PF13581">
    <property type="entry name" value="HATPase_c_2"/>
    <property type="match status" value="1"/>
</dbReference>
<name>A0A8J3YWW2_9ACTN</name>
<evidence type="ECO:0000313" key="4">
    <source>
        <dbReference type="Proteomes" id="UP000619260"/>
    </source>
</evidence>
<dbReference type="PANTHER" id="PTHR35526">
    <property type="entry name" value="ANTI-SIGMA-F FACTOR RSBW-RELATED"/>
    <property type="match status" value="1"/>
</dbReference>
<dbReference type="CDD" id="cd16936">
    <property type="entry name" value="HATPase_RsbW-like"/>
    <property type="match status" value="1"/>
</dbReference>
<comment type="caution">
    <text evidence="3">The sequence shown here is derived from an EMBL/GenBank/DDBJ whole genome shotgun (WGS) entry which is preliminary data.</text>
</comment>
<dbReference type="InterPro" id="IPR050267">
    <property type="entry name" value="Anti-sigma-factor_SerPK"/>
</dbReference>
<dbReference type="SUPFAM" id="SSF55874">
    <property type="entry name" value="ATPase domain of HSP90 chaperone/DNA topoisomerase II/histidine kinase"/>
    <property type="match status" value="1"/>
</dbReference>
<keyword evidence="1" id="KW-0723">Serine/threonine-protein kinase</keyword>
<dbReference type="InterPro" id="IPR036890">
    <property type="entry name" value="HATPase_C_sf"/>
</dbReference>
<evidence type="ECO:0000259" key="2">
    <source>
        <dbReference type="Pfam" id="PF13581"/>
    </source>
</evidence>
<evidence type="ECO:0000256" key="1">
    <source>
        <dbReference type="ARBA" id="ARBA00022527"/>
    </source>
</evidence>
<protein>
    <recommendedName>
        <fullName evidence="2">Histidine kinase/HSP90-like ATPase domain-containing protein</fullName>
    </recommendedName>
</protein>
<dbReference type="InterPro" id="IPR003594">
    <property type="entry name" value="HATPase_dom"/>
</dbReference>
<keyword evidence="4" id="KW-1185">Reference proteome</keyword>
<accession>A0A8J3YWW2</accession>
<proteinExistence type="predicted"/>
<gene>
    <name evidence="3" type="ORF">Val02_88980</name>
</gene>
<dbReference type="AlphaFoldDB" id="A0A8J3YWW2"/>
<dbReference type="Proteomes" id="UP000619260">
    <property type="component" value="Unassembled WGS sequence"/>
</dbReference>
<organism evidence="3 4">
    <name type="scientific">Virgisporangium aliadipatigenens</name>
    <dbReference type="NCBI Taxonomy" id="741659"/>
    <lineage>
        <taxon>Bacteria</taxon>
        <taxon>Bacillati</taxon>
        <taxon>Actinomycetota</taxon>
        <taxon>Actinomycetes</taxon>
        <taxon>Micromonosporales</taxon>
        <taxon>Micromonosporaceae</taxon>
        <taxon>Virgisporangium</taxon>
    </lineage>
</organism>
<dbReference type="Gene3D" id="3.30.565.10">
    <property type="entry name" value="Histidine kinase-like ATPase, C-terminal domain"/>
    <property type="match status" value="1"/>
</dbReference>
<dbReference type="EMBL" id="BOPF01000060">
    <property type="protein sequence ID" value="GIJ52012.1"/>
    <property type="molecule type" value="Genomic_DNA"/>
</dbReference>